<dbReference type="CDD" id="cd00616">
    <property type="entry name" value="AHBA_syn"/>
    <property type="match status" value="1"/>
</dbReference>
<protein>
    <submittedName>
        <fullName evidence="3">Aminotransferase class I/II-fold pyridoxal phosphate-dependent enzyme</fullName>
    </submittedName>
</protein>
<dbReference type="Gene3D" id="3.90.1150.10">
    <property type="entry name" value="Aspartate Aminotransferase, domain 1"/>
    <property type="match status" value="1"/>
</dbReference>
<dbReference type="InterPro" id="IPR000653">
    <property type="entry name" value="DegT/StrS_aminotransferase"/>
</dbReference>
<dbReference type="GO" id="GO:0008483">
    <property type="term" value="F:transaminase activity"/>
    <property type="evidence" value="ECO:0007669"/>
    <property type="project" value="UniProtKB-KW"/>
</dbReference>
<accession>A0ABT5VP60</accession>
<reference evidence="3 4" key="1">
    <citation type="submission" date="2022-01" db="EMBL/GenBank/DDBJ databases">
        <title>Labilibaculum sp. nov, a marine bacterium isolated from Antarctica.</title>
        <authorList>
            <person name="Dai W."/>
        </authorList>
    </citation>
    <scope>NUCLEOTIDE SEQUENCE [LARGE SCALE GENOMIC DNA]</scope>
    <source>
        <strain evidence="3 4">DW002</strain>
    </source>
</reference>
<keyword evidence="4" id="KW-1185">Reference proteome</keyword>
<dbReference type="Proteomes" id="UP001528920">
    <property type="component" value="Unassembled WGS sequence"/>
</dbReference>
<dbReference type="PANTHER" id="PTHR30244:SF34">
    <property type="entry name" value="DTDP-4-AMINO-4,6-DIDEOXYGALACTOSE TRANSAMINASE"/>
    <property type="match status" value="1"/>
</dbReference>
<dbReference type="InterPro" id="IPR015421">
    <property type="entry name" value="PyrdxlP-dep_Trfase_major"/>
</dbReference>
<dbReference type="Pfam" id="PF01041">
    <property type="entry name" value="DegT_DnrJ_EryC1"/>
    <property type="match status" value="1"/>
</dbReference>
<dbReference type="RefSeq" id="WP_275108556.1">
    <property type="nucleotide sequence ID" value="NZ_JAKJSC010000001.1"/>
</dbReference>
<dbReference type="PANTHER" id="PTHR30244">
    <property type="entry name" value="TRANSAMINASE"/>
    <property type="match status" value="1"/>
</dbReference>
<comment type="similarity">
    <text evidence="1 2">Belongs to the DegT/DnrJ/EryC1 family.</text>
</comment>
<dbReference type="SUPFAM" id="SSF53383">
    <property type="entry name" value="PLP-dependent transferases"/>
    <property type="match status" value="1"/>
</dbReference>
<proteinExistence type="inferred from homology"/>
<keyword evidence="3" id="KW-0032">Aminotransferase</keyword>
<evidence type="ECO:0000256" key="2">
    <source>
        <dbReference type="RuleBase" id="RU004508"/>
    </source>
</evidence>
<evidence type="ECO:0000256" key="1">
    <source>
        <dbReference type="ARBA" id="ARBA00037999"/>
    </source>
</evidence>
<dbReference type="InterPro" id="IPR015422">
    <property type="entry name" value="PyrdxlP-dep_Trfase_small"/>
</dbReference>
<dbReference type="PIRSF" id="PIRSF000390">
    <property type="entry name" value="PLP_StrS"/>
    <property type="match status" value="1"/>
</dbReference>
<comment type="caution">
    <text evidence="3">The sequence shown here is derived from an EMBL/GenBank/DDBJ whole genome shotgun (WGS) entry which is preliminary data.</text>
</comment>
<dbReference type="Gene3D" id="3.40.640.10">
    <property type="entry name" value="Type I PLP-dependent aspartate aminotransferase-like (Major domain)"/>
    <property type="match status" value="1"/>
</dbReference>
<dbReference type="EMBL" id="JAKJSC010000001">
    <property type="protein sequence ID" value="MDE5417219.1"/>
    <property type="molecule type" value="Genomic_DNA"/>
</dbReference>
<keyword evidence="3" id="KW-0808">Transferase</keyword>
<name>A0ABT5VP60_9BACT</name>
<keyword evidence="2" id="KW-0663">Pyridoxal phosphate</keyword>
<dbReference type="InterPro" id="IPR015424">
    <property type="entry name" value="PyrdxlP-dep_Trfase"/>
</dbReference>
<evidence type="ECO:0000313" key="3">
    <source>
        <dbReference type="EMBL" id="MDE5417219.1"/>
    </source>
</evidence>
<sequence length="378" mass="42004">MNSKIWLSSPHMGGNEMKYVQEAYDTNWVAPLGPNVNGFEEDLQNYTGAKHASALSAGTAAIHLSLILLGVKAGDEVIASSFTFSATVNPISYLGAIPILIDSEKDTWNMCPNQLEKAITDRIAKGNKPKAIIVVYLYGMPAKVEELLVVANKYDIPLIEDAAEALGSKYKGKSMGTFGKFGILSFNGNKIITTSAGGALISDDKELIEKSRFLATQARDNAPHYQHSQIGYNYRMSNIVAGIGRGQMEVLDERVAQRRANFKFYKELFANIDGVSLLEEPNEDYFSNYWLTSILVDSSKTGGISREDIRLELEKENIECRPLWKPMHMQPIFADCPYYGNGTSERLFEDGLCLPSGSNMIDEERDRIKAAIIKLFRK</sequence>
<organism evidence="3 4">
    <name type="scientific">Paralabilibaculum antarcticum</name>
    <dbReference type="NCBI Taxonomy" id="2912572"/>
    <lineage>
        <taxon>Bacteria</taxon>
        <taxon>Pseudomonadati</taxon>
        <taxon>Bacteroidota</taxon>
        <taxon>Bacteroidia</taxon>
        <taxon>Marinilabiliales</taxon>
        <taxon>Marinifilaceae</taxon>
        <taxon>Paralabilibaculum</taxon>
    </lineage>
</organism>
<gene>
    <name evidence="3" type="ORF">L3049_04285</name>
</gene>
<evidence type="ECO:0000313" key="4">
    <source>
        <dbReference type="Proteomes" id="UP001528920"/>
    </source>
</evidence>